<feature type="compositionally biased region" description="Low complexity" evidence="4">
    <location>
        <begin position="68"/>
        <end position="81"/>
    </location>
</feature>
<evidence type="ECO:0000259" key="5">
    <source>
        <dbReference type="PROSITE" id="PS51192"/>
    </source>
</evidence>
<reference evidence="6" key="2">
    <citation type="submission" date="2021-03" db="UniProtKB">
        <authorList>
            <consortium name="EnsemblPlants"/>
        </authorList>
    </citation>
    <scope>IDENTIFICATION</scope>
</reference>
<evidence type="ECO:0000256" key="2">
    <source>
        <dbReference type="ARBA" id="ARBA00022801"/>
    </source>
</evidence>
<dbReference type="GO" id="GO:0005524">
    <property type="term" value="F:ATP binding"/>
    <property type="evidence" value="ECO:0007669"/>
    <property type="project" value="InterPro"/>
</dbReference>
<feature type="domain" description="Helicase ATP-binding" evidence="5">
    <location>
        <begin position="211"/>
        <end position="368"/>
    </location>
</feature>
<dbReference type="Proteomes" id="UP000596660">
    <property type="component" value="Unplaced"/>
</dbReference>
<feature type="compositionally biased region" description="Low complexity" evidence="4">
    <location>
        <begin position="18"/>
        <end position="37"/>
    </location>
</feature>
<dbReference type="GO" id="GO:0005634">
    <property type="term" value="C:nucleus"/>
    <property type="evidence" value="ECO:0007669"/>
    <property type="project" value="UniProtKB-SubCell"/>
</dbReference>
<evidence type="ECO:0000313" key="7">
    <source>
        <dbReference type="Proteomes" id="UP000596660"/>
    </source>
</evidence>
<feature type="region of interest" description="Disordered" evidence="4">
    <location>
        <begin position="57"/>
        <end position="91"/>
    </location>
</feature>
<dbReference type="PROSITE" id="PS51192">
    <property type="entry name" value="HELICASE_ATP_BIND_1"/>
    <property type="match status" value="1"/>
</dbReference>
<reference evidence="6" key="1">
    <citation type="journal article" date="2017" name="Nature">
        <title>The genome of Chenopodium quinoa.</title>
        <authorList>
            <person name="Jarvis D.E."/>
            <person name="Ho Y.S."/>
            <person name="Lightfoot D.J."/>
            <person name="Schmoeckel S.M."/>
            <person name="Li B."/>
            <person name="Borm T.J.A."/>
            <person name="Ohyanagi H."/>
            <person name="Mineta K."/>
            <person name="Michell C.T."/>
            <person name="Saber N."/>
            <person name="Kharbatia N.M."/>
            <person name="Rupper R.R."/>
            <person name="Sharp A.R."/>
            <person name="Dally N."/>
            <person name="Boughton B.A."/>
            <person name="Woo Y.H."/>
            <person name="Gao G."/>
            <person name="Schijlen E.G.W.M."/>
            <person name="Guo X."/>
            <person name="Momin A.A."/>
            <person name="Negrao S."/>
            <person name="Al-Babili S."/>
            <person name="Gehring C."/>
            <person name="Roessner U."/>
            <person name="Jung C."/>
            <person name="Murphy K."/>
            <person name="Arold S.T."/>
            <person name="Gojobori T."/>
            <person name="van der Linden C.G."/>
            <person name="van Loo E.N."/>
            <person name="Jellen E.N."/>
            <person name="Maughan P.J."/>
            <person name="Tester M."/>
        </authorList>
    </citation>
    <scope>NUCLEOTIDE SEQUENCE [LARGE SCALE GENOMIC DNA]</scope>
    <source>
        <strain evidence="6">cv. PI 614886</strain>
    </source>
</reference>
<keyword evidence="2" id="KW-0378">Hydrolase</keyword>
<dbReference type="EnsemblPlants" id="AUR62037597-RA">
    <property type="protein sequence ID" value="AUR62037597-RA:cds"/>
    <property type="gene ID" value="AUR62037597"/>
</dbReference>
<feature type="region of interest" description="Disordered" evidence="4">
    <location>
        <begin position="18"/>
        <end position="43"/>
    </location>
</feature>
<dbReference type="FunFam" id="3.40.50.10810:FF:000019">
    <property type="entry name" value="DNA excision repair protein ERCC-6-like 2 isoform X1"/>
    <property type="match status" value="1"/>
</dbReference>
<protein>
    <recommendedName>
        <fullName evidence="5">Helicase ATP-binding domain-containing protein</fullName>
    </recommendedName>
</protein>
<dbReference type="InterPro" id="IPR027417">
    <property type="entry name" value="P-loop_NTPase"/>
</dbReference>
<dbReference type="PANTHER" id="PTHR45629:SF7">
    <property type="entry name" value="DNA EXCISION REPAIR PROTEIN ERCC-6-RELATED"/>
    <property type="match status" value="1"/>
</dbReference>
<sequence>MSLNTFKETLKRCSNVSAIQPPSSFSSISDSNVNPSQPRRIPPKTSIAQQLLRLQQPFSPPLKLRTNPPQQQQQQQPQSQPELLDSKGPNKLSLIQEKRRFEVKGSDDEEEEIDQRGFAKPRLDVLQLGETGPYEPLVLSSAGEIPVIQVVMSYIGGGGPEFVVETVDMAARIVAGAGEEELVAADRSTQTWLWSVVKESVLVEGMREFLMGLGKTIQTIAFLAAVYGKDGDSVNPPAAERNQKSPVLIIGPASVLQNWESEFSNWANFRVAICHGPNRDLILDKAEAQELEILITSFDTFRIYGNTISEVMWDIVIVDEAHRLKNEKSKLYTACLGIKTKRRYGLTGTVMQNKIMELFNLFDWVSPGSLGTREHFRDFYDEPLKLGQRSSAHDKFVQVAEERRQHLVSLLNNYLLRRTKEETIGNLMLGKEDNIVFCEMSALQKRAYKRMLQQPEIRCLMNKDLPCSCGSPLTQGECHNRIIPDGIIWRYLHKDSPDGCNWCPNCLILPCILKLQQ</sequence>
<dbReference type="InterPro" id="IPR038718">
    <property type="entry name" value="SNF2-like_sf"/>
</dbReference>
<evidence type="ECO:0000313" key="6">
    <source>
        <dbReference type="EnsemblPlants" id="AUR62037597-RA:cds"/>
    </source>
</evidence>
<evidence type="ECO:0000256" key="3">
    <source>
        <dbReference type="ARBA" id="ARBA00023242"/>
    </source>
</evidence>
<dbReference type="InterPro" id="IPR050496">
    <property type="entry name" value="SNF2_RAD54_helicase_repair"/>
</dbReference>
<proteinExistence type="predicted"/>
<accession>A0A803MZ20</accession>
<dbReference type="Gramene" id="AUR62037597-RA">
    <property type="protein sequence ID" value="AUR62037597-RA:cds"/>
    <property type="gene ID" value="AUR62037597"/>
</dbReference>
<dbReference type="InterPro" id="IPR000330">
    <property type="entry name" value="SNF2_N"/>
</dbReference>
<evidence type="ECO:0000256" key="4">
    <source>
        <dbReference type="SAM" id="MobiDB-lite"/>
    </source>
</evidence>
<name>A0A803MZ20_CHEQI</name>
<dbReference type="GO" id="GO:0016787">
    <property type="term" value="F:hydrolase activity"/>
    <property type="evidence" value="ECO:0007669"/>
    <property type="project" value="UniProtKB-KW"/>
</dbReference>
<dbReference type="PANTHER" id="PTHR45629">
    <property type="entry name" value="SNF2/RAD54 FAMILY MEMBER"/>
    <property type="match status" value="1"/>
</dbReference>
<dbReference type="InterPro" id="IPR014001">
    <property type="entry name" value="Helicase_ATP-bd"/>
</dbReference>
<dbReference type="SUPFAM" id="SSF52540">
    <property type="entry name" value="P-loop containing nucleoside triphosphate hydrolases"/>
    <property type="match status" value="1"/>
</dbReference>
<dbReference type="AlphaFoldDB" id="A0A803MZ20"/>
<organism evidence="6 7">
    <name type="scientific">Chenopodium quinoa</name>
    <name type="common">Quinoa</name>
    <dbReference type="NCBI Taxonomy" id="63459"/>
    <lineage>
        <taxon>Eukaryota</taxon>
        <taxon>Viridiplantae</taxon>
        <taxon>Streptophyta</taxon>
        <taxon>Embryophyta</taxon>
        <taxon>Tracheophyta</taxon>
        <taxon>Spermatophyta</taxon>
        <taxon>Magnoliopsida</taxon>
        <taxon>eudicotyledons</taxon>
        <taxon>Gunneridae</taxon>
        <taxon>Pentapetalae</taxon>
        <taxon>Caryophyllales</taxon>
        <taxon>Chenopodiaceae</taxon>
        <taxon>Chenopodioideae</taxon>
        <taxon>Atripliceae</taxon>
        <taxon>Chenopodium</taxon>
    </lineage>
</organism>
<dbReference type="Pfam" id="PF00176">
    <property type="entry name" value="SNF2-rel_dom"/>
    <property type="match status" value="1"/>
</dbReference>
<dbReference type="Gene3D" id="3.40.50.10810">
    <property type="entry name" value="Tandem AAA-ATPase domain"/>
    <property type="match status" value="1"/>
</dbReference>
<dbReference type="SMART" id="SM00487">
    <property type="entry name" value="DEXDc"/>
    <property type="match status" value="1"/>
</dbReference>
<evidence type="ECO:0000256" key="1">
    <source>
        <dbReference type="ARBA" id="ARBA00004123"/>
    </source>
</evidence>
<keyword evidence="7" id="KW-1185">Reference proteome</keyword>
<keyword evidence="3" id="KW-0539">Nucleus</keyword>
<comment type="subcellular location">
    <subcellularLocation>
        <location evidence="1">Nucleus</location>
    </subcellularLocation>
</comment>